<evidence type="ECO:0000259" key="14">
    <source>
        <dbReference type="Pfam" id="PF00535"/>
    </source>
</evidence>
<keyword evidence="7" id="KW-0812">Transmembrane</keyword>
<evidence type="ECO:0000256" key="13">
    <source>
        <dbReference type="SAM" id="MobiDB-lite"/>
    </source>
</evidence>
<accession>A0ABR9JJC4</accession>
<name>A0ABR9JJC4_9ACTN</name>
<feature type="compositionally biased region" description="Low complexity" evidence="13">
    <location>
        <begin position="285"/>
        <end position="297"/>
    </location>
</feature>
<keyword evidence="10" id="KW-1133">Transmembrane helix</keyword>
<comment type="similarity">
    <text evidence="3">Belongs to the glycosyltransferase 2 family.</text>
</comment>
<evidence type="ECO:0000256" key="11">
    <source>
        <dbReference type="ARBA" id="ARBA00023136"/>
    </source>
</evidence>
<evidence type="ECO:0000313" key="16">
    <source>
        <dbReference type="Proteomes" id="UP000627838"/>
    </source>
</evidence>
<evidence type="ECO:0000256" key="2">
    <source>
        <dbReference type="ARBA" id="ARBA00004922"/>
    </source>
</evidence>
<dbReference type="InterPro" id="IPR001173">
    <property type="entry name" value="Glyco_trans_2-like"/>
</dbReference>
<organism evidence="15 16">
    <name type="scientific">Actinomadura algeriensis</name>
    <dbReference type="NCBI Taxonomy" id="1679523"/>
    <lineage>
        <taxon>Bacteria</taxon>
        <taxon>Bacillati</taxon>
        <taxon>Actinomycetota</taxon>
        <taxon>Actinomycetes</taxon>
        <taxon>Streptosporangiales</taxon>
        <taxon>Thermomonosporaceae</taxon>
        <taxon>Actinomadura</taxon>
    </lineage>
</organism>
<evidence type="ECO:0000256" key="10">
    <source>
        <dbReference type="ARBA" id="ARBA00022989"/>
    </source>
</evidence>
<dbReference type="Pfam" id="PF00535">
    <property type="entry name" value="Glycos_transf_2"/>
    <property type="match status" value="1"/>
</dbReference>
<protein>
    <recommendedName>
        <fullName evidence="4">dolichyl-phosphate beta-glucosyltransferase</fullName>
        <ecNumber evidence="4">2.4.1.117</ecNumber>
    </recommendedName>
</protein>
<dbReference type="EMBL" id="JADBDZ010000001">
    <property type="protein sequence ID" value="MBE1530491.1"/>
    <property type="molecule type" value="Genomic_DNA"/>
</dbReference>
<comment type="pathway">
    <text evidence="2">Protein modification; protein glycosylation.</text>
</comment>
<evidence type="ECO:0000256" key="5">
    <source>
        <dbReference type="ARBA" id="ARBA00022676"/>
    </source>
</evidence>
<proteinExistence type="inferred from homology"/>
<evidence type="ECO:0000256" key="3">
    <source>
        <dbReference type="ARBA" id="ARBA00006739"/>
    </source>
</evidence>
<evidence type="ECO:0000256" key="4">
    <source>
        <dbReference type="ARBA" id="ARBA00012583"/>
    </source>
</evidence>
<comment type="caution">
    <text evidence="15">The sequence shown here is derived from an EMBL/GenBank/DDBJ whole genome shotgun (WGS) entry which is preliminary data.</text>
</comment>
<dbReference type="SUPFAM" id="SSF53448">
    <property type="entry name" value="Nucleotide-diphospho-sugar transferases"/>
    <property type="match status" value="1"/>
</dbReference>
<keyword evidence="6" id="KW-0808">Transferase</keyword>
<keyword evidence="5" id="KW-0328">Glycosyltransferase</keyword>
<keyword evidence="11" id="KW-0472">Membrane</keyword>
<keyword evidence="16" id="KW-1185">Reference proteome</keyword>
<reference evidence="15 16" key="1">
    <citation type="submission" date="2020-10" db="EMBL/GenBank/DDBJ databases">
        <title>Sequencing the genomes of 1000 actinobacteria strains.</title>
        <authorList>
            <person name="Klenk H.-P."/>
        </authorList>
    </citation>
    <scope>NUCLEOTIDE SEQUENCE [LARGE SCALE GENOMIC DNA]</scope>
    <source>
        <strain evidence="15 16">DSM 46744</strain>
    </source>
</reference>
<dbReference type="EC" id="2.4.1.117" evidence="4"/>
<dbReference type="RefSeq" id="WP_192757492.1">
    <property type="nucleotide sequence ID" value="NZ_JADBDZ010000001.1"/>
</dbReference>
<dbReference type="InterPro" id="IPR035518">
    <property type="entry name" value="DPG_synthase"/>
</dbReference>
<dbReference type="Gene3D" id="3.90.550.10">
    <property type="entry name" value="Spore Coat Polysaccharide Biosynthesis Protein SpsA, Chain A"/>
    <property type="match status" value="1"/>
</dbReference>
<evidence type="ECO:0000256" key="1">
    <source>
        <dbReference type="ARBA" id="ARBA00004389"/>
    </source>
</evidence>
<evidence type="ECO:0000256" key="7">
    <source>
        <dbReference type="ARBA" id="ARBA00022692"/>
    </source>
</evidence>
<sequence length="297" mass="31720">MSDTTSGCGPAPAPRAHGAPELSVVIPAYNEERRLGSTLDRVGRYLRASALEWELIVVDDGSTDGTAGLVRTASSGDRRIRLVRSRANRGKGHAVRTGVLVSRGRQVLFSDADLSTPIEDLAPLRAALRAGADCAIGSRAHNASDVLREQNAVRRVLGQAGNRLVRALATPGIADTQCGFKLFDGAKARRAFGLAVIDGWGFDVEILYLFARFGWTVEEMPVRWAHRPGSKLRPSAYLRVLYDLGRLRHEHGRRSAASPARRSGLADARARIFTGPPAPPPPSAAPAAGAVPAGESR</sequence>
<dbReference type="CDD" id="cd04188">
    <property type="entry name" value="DPG_synthase"/>
    <property type="match status" value="1"/>
</dbReference>
<evidence type="ECO:0000256" key="6">
    <source>
        <dbReference type="ARBA" id="ARBA00022679"/>
    </source>
</evidence>
<comment type="subcellular location">
    <subcellularLocation>
        <location evidence="1">Endoplasmic reticulum membrane</location>
        <topology evidence="1">Single-pass membrane protein</topology>
    </subcellularLocation>
</comment>
<gene>
    <name evidence="15" type="ORF">H4W34_000324</name>
</gene>
<feature type="region of interest" description="Disordered" evidence="13">
    <location>
        <begin position="252"/>
        <end position="297"/>
    </location>
</feature>
<dbReference type="PANTHER" id="PTHR10859:SF91">
    <property type="entry name" value="DOLICHYL-PHOSPHATE BETA-GLUCOSYLTRANSFERASE"/>
    <property type="match status" value="1"/>
</dbReference>
<keyword evidence="9" id="KW-0735">Signal-anchor</keyword>
<evidence type="ECO:0000256" key="8">
    <source>
        <dbReference type="ARBA" id="ARBA00022824"/>
    </source>
</evidence>
<dbReference type="PANTHER" id="PTHR10859">
    <property type="entry name" value="GLYCOSYL TRANSFERASE"/>
    <property type="match status" value="1"/>
</dbReference>
<evidence type="ECO:0000313" key="15">
    <source>
        <dbReference type="EMBL" id="MBE1530491.1"/>
    </source>
</evidence>
<evidence type="ECO:0000256" key="12">
    <source>
        <dbReference type="ARBA" id="ARBA00045097"/>
    </source>
</evidence>
<dbReference type="Proteomes" id="UP000627838">
    <property type="component" value="Unassembled WGS sequence"/>
</dbReference>
<keyword evidence="8" id="KW-0256">Endoplasmic reticulum</keyword>
<evidence type="ECO:0000256" key="9">
    <source>
        <dbReference type="ARBA" id="ARBA00022968"/>
    </source>
</evidence>
<feature type="domain" description="Glycosyltransferase 2-like" evidence="14">
    <location>
        <begin position="23"/>
        <end position="165"/>
    </location>
</feature>
<dbReference type="InterPro" id="IPR029044">
    <property type="entry name" value="Nucleotide-diphossugar_trans"/>
</dbReference>
<comment type="catalytic activity">
    <reaction evidence="12">
        <text>a di-trans,poly-cis-dolichyl phosphate + UDP-alpha-D-glucose = a di-trans,poly-cis-dolichyl beta-D-glucosyl phosphate + UDP</text>
        <dbReference type="Rhea" id="RHEA:15401"/>
        <dbReference type="Rhea" id="RHEA-COMP:19498"/>
        <dbReference type="Rhea" id="RHEA-COMP:19502"/>
        <dbReference type="ChEBI" id="CHEBI:57525"/>
        <dbReference type="ChEBI" id="CHEBI:57683"/>
        <dbReference type="ChEBI" id="CHEBI:58223"/>
        <dbReference type="ChEBI" id="CHEBI:58885"/>
        <dbReference type="EC" id="2.4.1.117"/>
    </reaction>
    <physiologicalReaction direction="left-to-right" evidence="12">
        <dbReference type="Rhea" id="RHEA:15402"/>
    </physiologicalReaction>
</comment>